<dbReference type="RefSeq" id="WP_338667293.1">
    <property type="nucleotide sequence ID" value="NZ_CP146609.1"/>
</dbReference>
<proteinExistence type="predicted"/>
<dbReference type="InterPro" id="IPR036812">
    <property type="entry name" value="NAD(P)_OxRdtase_dom_sf"/>
</dbReference>
<dbReference type="Gene3D" id="3.20.20.100">
    <property type="entry name" value="NADP-dependent oxidoreductase domain"/>
    <property type="match status" value="1"/>
</dbReference>
<dbReference type="Proteomes" id="UP001385389">
    <property type="component" value="Chromosome"/>
</dbReference>
<dbReference type="InterPro" id="IPR018170">
    <property type="entry name" value="Aldo/ket_reductase_CS"/>
</dbReference>
<keyword evidence="2" id="KW-1185">Reference proteome</keyword>
<dbReference type="SUPFAM" id="SSF51430">
    <property type="entry name" value="NAD(P)-linked oxidoreductase"/>
    <property type="match status" value="1"/>
</dbReference>
<evidence type="ECO:0008006" key="3">
    <source>
        <dbReference type="Google" id="ProtNLM"/>
    </source>
</evidence>
<gene>
    <name evidence="1" type="ORF">V8V93_14430</name>
</gene>
<dbReference type="EMBL" id="CP146609">
    <property type="protein sequence ID" value="WWX21632.1"/>
    <property type="molecule type" value="Genomic_DNA"/>
</dbReference>
<evidence type="ECO:0000313" key="2">
    <source>
        <dbReference type="Proteomes" id="UP001385389"/>
    </source>
</evidence>
<accession>A0ABZ2IWE1</accession>
<dbReference type="PROSITE" id="PS00063">
    <property type="entry name" value="ALDOKETO_REDUCTASE_3"/>
    <property type="match status" value="1"/>
</dbReference>
<sequence>MHDMRVPETMLNGGRAMPALGLGTYQLNGSVGVDALPKSASPERQAENMKVFNFGLCDADMAAIDALARPDGRLKGQDPAVYEEF</sequence>
<organism evidence="1 2">
    <name type="scientific">Pseudodesulfovibrio methanolicus</name>
    <dbReference type="NCBI Taxonomy" id="3126690"/>
    <lineage>
        <taxon>Bacteria</taxon>
        <taxon>Pseudomonadati</taxon>
        <taxon>Thermodesulfobacteriota</taxon>
        <taxon>Desulfovibrionia</taxon>
        <taxon>Desulfovibrionales</taxon>
        <taxon>Desulfovibrionaceae</taxon>
    </lineage>
</organism>
<protein>
    <recommendedName>
        <fullName evidence="3">Aldo/keto reductase</fullName>
    </recommendedName>
</protein>
<reference evidence="1 2" key="1">
    <citation type="submission" date="2024-03" db="EMBL/GenBank/DDBJ databases">
        <title>Phenotype and Genome Characterization of a Sulfate-Reducing Bacterium Pseudodesulfovibrio sp. strain 5S69, isolated from Petroleum Reservoir in Tatarstan (Russia).</title>
        <authorList>
            <person name="Bidzhieva S.K."/>
            <person name="Kadnikov V."/>
            <person name="Tourova T.P."/>
            <person name="Samigullina S.R."/>
            <person name="Sokolova D.S."/>
            <person name="Poltaraus A.B."/>
            <person name="Avtukh A.N."/>
            <person name="Tereshina V.M."/>
            <person name="Mardanov A.V."/>
            <person name="Nazina T.N."/>
        </authorList>
    </citation>
    <scope>NUCLEOTIDE SEQUENCE [LARGE SCALE GENOMIC DNA]</scope>
    <source>
        <strain evidence="1 2">5S69</strain>
    </source>
</reference>
<evidence type="ECO:0000313" key="1">
    <source>
        <dbReference type="EMBL" id="WWX21632.1"/>
    </source>
</evidence>
<name>A0ABZ2IWE1_9BACT</name>